<dbReference type="Proteomes" id="UP000275846">
    <property type="component" value="Unassembled WGS sequence"/>
</dbReference>
<proteinExistence type="predicted"/>
<accession>A0A183SDH5</accession>
<keyword evidence="3" id="KW-1185">Reference proteome</keyword>
<name>A0A183SDH5_SCHSO</name>
<gene>
    <name evidence="2" type="ORF">SSLN_LOCUS2273</name>
</gene>
<evidence type="ECO:0000313" key="3">
    <source>
        <dbReference type="Proteomes" id="UP000275846"/>
    </source>
</evidence>
<protein>
    <submittedName>
        <fullName evidence="4">Ras-GEF domain-containing protein</fullName>
    </submittedName>
</protein>
<reference evidence="4" key="1">
    <citation type="submission" date="2016-06" db="UniProtKB">
        <authorList>
            <consortium name="WormBaseParasite"/>
        </authorList>
    </citation>
    <scope>IDENTIFICATION</scope>
</reference>
<dbReference type="EMBL" id="UYSU01032212">
    <property type="protein sequence ID" value="VDL88658.1"/>
    <property type="molecule type" value="Genomic_DNA"/>
</dbReference>
<feature type="region of interest" description="Disordered" evidence="1">
    <location>
        <begin position="57"/>
        <end position="87"/>
    </location>
</feature>
<sequence>MDFANSINSEYAFFEQQQSADLAATLRTYAALQVKRADGCRRLWERAHKAVLQVQAPPGETVCPSASPQEHQGQPLEGATPPDSVGQFLFSSPACAISISP</sequence>
<reference evidence="2 3" key="2">
    <citation type="submission" date="2018-11" db="EMBL/GenBank/DDBJ databases">
        <authorList>
            <consortium name="Pathogen Informatics"/>
        </authorList>
    </citation>
    <scope>NUCLEOTIDE SEQUENCE [LARGE SCALE GENOMIC DNA]</scope>
    <source>
        <strain evidence="2 3">NST_G2</strain>
    </source>
</reference>
<evidence type="ECO:0000313" key="4">
    <source>
        <dbReference type="WBParaSite" id="SSLN_0000234301-mRNA-1"/>
    </source>
</evidence>
<evidence type="ECO:0000313" key="2">
    <source>
        <dbReference type="EMBL" id="VDL88658.1"/>
    </source>
</evidence>
<dbReference type="WBParaSite" id="SSLN_0000234301-mRNA-1">
    <property type="protein sequence ID" value="SSLN_0000234301-mRNA-1"/>
    <property type="gene ID" value="SSLN_0000234301"/>
</dbReference>
<dbReference type="OrthoDB" id="289314at2759"/>
<evidence type="ECO:0000256" key="1">
    <source>
        <dbReference type="SAM" id="MobiDB-lite"/>
    </source>
</evidence>
<organism evidence="4">
    <name type="scientific">Schistocephalus solidus</name>
    <name type="common">Tapeworm</name>
    <dbReference type="NCBI Taxonomy" id="70667"/>
    <lineage>
        <taxon>Eukaryota</taxon>
        <taxon>Metazoa</taxon>
        <taxon>Spiralia</taxon>
        <taxon>Lophotrochozoa</taxon>
        <taxon>Platyhelminthes</taxon>
        <taxon>Cestoda</taxon>
        <taxon>Eucestoda</taxon>
        <taxon>Diphyllobothriidea</taxon>
        <taxon>Diphyllobothriidae</taxon>
        <taxon>Schistocephalus</taxon>
    </lineage>
</organism>
<dbReference type="STRING" id="70667.A0A183SDH5"/>
<dbReference type="AlphaFoldDB" id="A0A183SDH5"/>